<dbReference type="AlphaFoldDB" id="A0A0A1TUX1"/>
<dbReference type="RefSeq" id="XP_004183323.1">
    <property type="nucleotide sequence ID" value="XM_004183275.1"/>
</dbReference>
<accession>A0A0A1TUX1</accession>
<gene>
    <name evidence="1" type="ORF">EIN_494430</name>
</gene>
<dbReference type="KEGG" id="eiv:EIN_494430"/>
<dbReference type="VEuPathDB" id="AmoebaDB:EIN_494430"/>
<proteinExistence type="predicted"/>
<dbReference type="EMBL" id="KB207193">
    <property type="protein sequence ID" value="ELP83977.1"/>
    <property type="molecule type" value="Genomic_DNA"/>
</dbReference>
<sequence length="31" mass="3418">SCFSGCIKWSKVELPESLTTMGKHVLHNATI</sequence>
<protein>
    <submittedName>
        <fullName evidence="1">Uncharacterized protein</fullName>
    </submittedName>
</protein>
<name>A0A0A1TUX1_ENTIV</name>
<keyword evidence="2" id="KW-1185">Reference proteome</keyword>
<organism evidence="1 2">
    <name type="scientific">Entamoeba invadens IP1</name>
    <dbReference type="NCBI Taxonomy" id="370355"/>
    <lineage>
        <taxon>Eukaryota</taxon>
        <taxon>Amoebozoa</taxon>
        <taxon>Evosea</taxon>
        <taxon>Archamoebae</taxon>
        <taxon>Mastigamoebida</taxon>
        <taxon>Entamoebidae</taxon>
        <taxon>Entamoeba</taxon>
    </lineage>
</organism>
<evidence type="ECO:0000313" key="1">
    <source>
        <dbReference type="EMBL" id="ELP83977.1"/>
    </source>
</evidence>
<dbReference type="Proteomes" id="UP000014680">
    <property type="component" value="Unassembled WGS sequence"/>
</dbReference>
<dbReference type="GeneID" id="14882953"/>
<feature type="non-terminal residue" evidence="1">
    <location>
        <position position="1"/>
    </location>
</feature>
<evidence type="ECO:0000313" key="2">
    <source>
        <dbReference type="Proteomes" id="UP000014680"/>
    </source>
</evidence>
<reference evidence="1 2" key="1">
    <citation type="submission" date="2012-10" db="EMBL/GenBank/DDBJ databases">
        <authorList>
            <person name="Zafar N."/>
            <person name="Inman J."/>
            <person name="Hall N."/>
            <person name="Lorenzi H."/>
            <person name="Caler E."/>
        </authorList>
    </citation>
    <scope>NUCLEOTIDE SEQUENCE [LARGE SCALE GENOMIC DNA]</scope>
    <source>
        <strain evidence="1 2">IP1</strain>
    </source>
</reference>